<name>A0A6J6XKF2_9ZZZZ</name>
<keyword evidence="4" id="KW-0547">Nucleotide-binding</keyword>
<evidence type="ECO:0000313" key="8">
    <source>
        <dbReference type="EMBL" id="CAB4795688.1"/>
    </source>
</evidence>
<keyword evidence="3" id="KW-1003">Cell membrane</keyword>
<dbReference type="EMBL" id="CAFAAI010000106">
    <property type="protein sequence ID" value="CAB4795688.1"/>
    <property type="molecule type" value="Genomic_DNA"/>
</dbReference>
<dbReference type="PANTHER" id="PTHR43297:SF2">
    <property type="entry name" value="DIPEPTIDE TRANSPORT ATP-BINDING PROTEIN DPPD"/>
    <property type="match status" value="1"/>
</dbReference>
<keyword evidence="5" id="KW-0067">ATP-binding</keyword>
<evidence type="ECO:0000256" key="2">
    <source>
        <dbReference type="ARBA" id="ARBA00022448"/>
    </source>
</evidence>
<dbReference type="Pfam" id="PF00005">
    <property type="entry name" value="ABC_tran"/>
    <property type="match status" value="1"/>
</dbReference>
<dbReference type="SMART" id="SM00382">
    <property type="entry name" value="AAA"/>
    <property type="match status" value="1"/>
</dbReference>
<dbReference type="InterPro" id="IPR027417">
    <property type="entry name" value="P-loop_NTPase"/>
</dbReference>
<feature type="domain" description="ABC transporter" evidence="7">
    <location>
        <begin position="6"/>
        <end position="257"/>
    </location>
</feature>
<dbReference type="PROSITE" id="PS50893">
    <property type="entry name" value="ABC_TRANSPORTER_2"/>
    <property type="match status" value="1"/>
</dbReference>
<dbReference type="AlphaFoldDB" id="A0A6J6XKF2"/>
<keyword evidence="6" id="KW-0472">Membrane</keyword>
<dbReference type="Pfam" id="PF08352">
    <property type="entry name" value="oligo_HPY"/>
    <property type="match status" value="1"/>
</dbReference>
<dbReference type="GO" id="GO:0016887">
    <property type="term" value="F:ATP hydrolysis activity"/>
    <property type="evidence" value="ECO:0007669"/>
    <property type="project" value="InterPro"/>
</dbReference>
<dbReference type="NCBIfam" id="TIGR01727">
    <property type="entry name" value="oligo_HPY"/>
    <property type="match status" value="1"/>
</dbReference>
<accession>A0A6J6XKF2</accession>
<evidence type="ECO:0000256" key="1">
    <source>
        <dbReference type="ARBA" id="ARBA00004202"/>
    </source>
</evidence>
<dbReference type="CDD" id="cd03257">
    <property type="entry name" value="ABC_NikE_OppD_transporters"/>
    <property type="match status" value="1"/>
</dbReference>
<evidence type="ECO:0000256" key="3">
    <source>
        <dbReference type="ARBA" id="ARBA00022475"/>
    </source>
</evidence>
<keyword evidence="2" id="KW-0813">Transport</keyword>
<evidence type="ECO:0000256" key="5">
    <source>
        <dbReference type="ARBA" id="ARBA00022840"/>
    </source>
</evidence>
<evidence type="ECO:0000256" key="4">
    <source>
        <dbReference type="ARBA" id="ARBA00022741"/>
    </source>
</evidence>
<gene>
    <name evidence="8" type="ORF">UFOPK2992_00726</name>
</gene>
<dbReference type="InterPro" id="IPR017871">
    <property type="entry name" value="ABC_transporter-like_CS"/>
</dbReference>
<dbReference type="InterPro" id="IPR003439">
    <property type="entry name" value="ABC_transporter-like_ATP-bd"/>
</dbReference>
<evidence type="ECO:0000259" key="7">
    <source>
        <dbReference type="PROSITE" id="PS50893"/>
    </source>
</evidence>
<dbReference type="SUPFAM" id="SSF52540">
    <property type="entry name" value="P-loop containing nucleoside triphosphate hydrolases"/>
    <property type="match status" value="1"/>
</dbReference>
<dbReference type="Gene3D" id="3.40.50.300">
    <property type="entry name" value="P-loop containing nucleotide triphosphate hydrolases"/>
    <property type="match status" value="1"/>
</dbReference>
<dbReference type="PROSITE" id="PS00211">
    <property type="entry name" value="ABC_TRANSPORTER_1"/>
    <property type="match status" value="1"/>
</dbReference>
<evidence type="ECO:0000256" key="6">
    <source>
        <dbReference type="ARBA" id="ARBA00023136"/>
    </source>
</evidence>
<dbReference type="GO" id="GO:0005886">
    <property type="term" value="C:plasma membrane"/>
    <property type="evidence" value="ECO:0007669"/>
    <property type="project" value="UniProtKB-SubCell"/>
</dbReference>
<dbReference type="GO" id="GO:0015833">
    <property type="term" value="P:peptide transport"/>
    <property type="evidence" value="ECO:0007669"/>
    <property type="project" value="InterPro"/>
</dbReference>
<dbReference type="InterPro" id="IPR050388">
    <property type="entry name" value="ABC_Ni/Peptide_Import"/>
</dbReference>
<sequence length="332" mass="35435">MSEPLLVVDDLHVTFKIHGGRAVRAVDGVSFAVRAGETVGIVGESGSGKSVTALAILGLLPSRGVTTSGSILLNGQQLLGASEHDMQDVRGRRAAMVFQDPMTSLNPVLTVGRQLTETITRHLGVKRDAARDRAADLLDRVGIPEPRQRLKNYPHQLSGGMRQRVMIAIALASDPALIIADEPTTALDVTIQAQVLELLREVVRESNTALVMITHDLGVIAGICESVNVMYSGRIVESNERHHLFASPRHHYTRGLLASVPRLDGAQGRLVPIPGSPSDVIAWSEGCAFAPRCPAVSDACRGQAPELVMSLEGGTLRCVQPAPVGMPVWSGR</sequence>
<dbReference type="PANTHER" id="PTHR43297">
    <property type="entry name" value="OLIGOPEPTIDE TRANSPORT ATP-BINDING PROTEIN APPD"/>
    <property type="match status" value="1"/>
</dbReference>
<dbReference type="InterPro" id="IPR003593">
    <property type="entry name" value="AAA+_ATPase"/>
</dbReference>
<organism evidence="8">
    <name type="scientific">freshwater metagenome</name>
    <dbReference type="NCBI Taxonomy" id="449393"/>
    <lineage>
        <taxon>unclassified sequences</taxon>
        <taxon>metagenomes</taxon>
        <taxon>ecological metagenomes</taxon>
    </lineage>
</organism>
<dbReference type="GO" id="GO:0005524">
    <property type="term" value="F:ATP binding"/>
    <property type="evidence" value="ECO:0007669"/>
    <property type="project" value="UniProtKB-KW"/>
</dbReference>
<dbReference type="InterPro" id="IPR013563">
    <property type="entry name" value="Oligopep_ABC_C"/>
</dbReference>
<dbReference type="FunFam" id="3.40.50.300:FF:000016">
    <property type="entry name" value="Oligopeptide ABC transporter ATP-binding component"/>
    <property type="match status" value="1"/>
</dbReference>
<protein>
    <submittedName>
        <fullName evidence="8">Unannotated protein</fullName>
    </submittedName>
</protein>
<proteinExistence type="predicted"/>
<reference evidence="8" key="1">
    <citation type="submission" date="2020-05" db="EMBL/GenBank/DDBJ databases">
        <authorList>
            <person name="Chiriac C."/>
            <person name="Salcher M."/>
            <person name="Ghai R."/>
            <person name="Kavagutti S V."/>
        </authorList>
    </citation>
    <scope>NUCLEOTIDE SEQUENCE</scope>
</reference>
<comment type="subcellular location">
    <subcellularLocation>
        <location evidence="1">Cell membrane</location>
        <topology evidence="1">Peripheral membrane protein</topology>
    </subcellularLocation>
</comment>